<dbReference type="PANTHER" id="PTHR43463:SF1">
    <property type="entry name" value="NICOTINATE-NUCLEOTIDE--DIMETHYLBENZIMIDAZOLE PHOSPHORIBOSYLTRANSFERASE"/>
    <property type="match status" value="1"/>
</dbReference>
<protein>
    <recommendedName>
        <fullName evidence="4">Nicotinate-nucleotide--dimethylbenzimidazole phosphoribosyltransferase</fullName>
        <ecNumber evidence="3">2.4.2.21</ecNumber>
    </recommendedName>
    <alternativeName>
        <fullName evidence="8">N(1)-alpha-phosphoribosyltransferase</fullName>
    </alternativeName>
</protein>
<dbReference type="FunFam" id="3.40.50.10210:FF:000001">
    <property type="entry name" value="Nicotinate-nucleotide--dimethylbenzimidazole phosphoribosyltransferase"/>
    <property type="match status" value="1"/>
</dbReference>
<evidence type="ECO:0000256" key="6">
    <source>
        <dbReference type="ARBA" id="ARBA00022676"/>
    </source>
</evidence>
<comment type="pathway">
    <text evidence="1">Nucleoside biosynthesis; alpha-ribazole biosynthesis; alpha-ribazole from 5,6-dimethylbenzimidazole: step 1/2.</text>
</comment>
<evidence type="ECO:0000256" key="5">
    <source>
        <dbReference type="ARBA" id="ARBA00022573"/>
    </source>
</evidence>
<sequence length="345" mass="35040">MQTPTDTDASHSEAQFEAQIRAAIDGKTKPVGALGGIETLAVQIAQIQKSLTPRADTCRLTIFAADHGMATAGVSAFPQDVTRQMVLNFLSEGAAANVFARSVGASVRVVDAGVAGQLIDHPGLIPRRIAAGTANAIERPAMTPSEHAAALSSGSALGHEGDEAVACLGEMGIGNTSSASLVAAKILGVPVADLTGRGTGLDDDGLRRKCELLEKAANRTNDKLEAGLALQEYGGFEIAMMAGAMIGAAASGKIVIVDGFIATVAALAAEAISPDCRKNMIFAHQSAEAGHGRVLAALKAKPLLHLGMRLGEGTGALLAFPLVKAAAAMLREMASFESAGVSGPA</sequence>
<gene>
    <name evidence="10" type="ORF">MGWOODY_Hyp1929</name>
</gene>
<dbReference type="Gene3D" id="3.40.50.10210">
    <property type="match status" value="1"/>
</dbReference>
<dbReference type="PANTHER" id="PTHR43463">
    <property type="entry name" value="NICOTINATE-NUCLEOTIDE--DIMETHYLBENZIMIDAZOLE PHOSPHORIBOSYLTRANSFERASE"/>
    <property type="match status" value="1"/>
</dbReference>
<dbReference type="CDD" id="cd02439">
    <property type="entry name" value="DMB-PRT_CobT"/>
    <property type="match status" value="1"/>
</dbReference>
<dbReference type="NCBIfam" id="NF000996">
    <property type="entry name" value="PRK00105.1"/>
    <property type="match status" value="1"/>
</dbReference>
<dbReference type="AlphaFoldDB" id="A0A160U5C7"/>
<name>A0A160U5C7_9ZZZZ</name>
<keyword evidence="5" id="KW-0169">Cobalamin biosynthesis</keyword>
<proteinExistence type="inferred from homology"/>
<dbReference type="InterPro" id="IPR003200">
    <property type="entry name" value="Nict_dMeBzImd_PRibTrfase"/>
</dbReference>
<keyword evidence="7 10" id="KW-0808">Transferase</keyword>
<evidence type="ECO:0000256" key="8">
    <source>
        <dbReference type="ARBA" id="ARBA00030686"/>
    </source>
</evidence>
<dbReference type="EMBL" id="CZQD01000048">
    <property type="protein sequence ID" value="CUS57849.1"/>
    <property type="molecule type" value="Genomic_DNA"/>
</dbReference>
<dbReference type="InterPro" id="IPR036087">
    <property type="entry name" value="Nict_dMeBzImd_PRibTrfase_sf"/>
</dbReference>
<comment type="similarity">
    <text evidence="2">Belongs to the CobT family.</text>
</comment>
<accession>A0A160U5C7</accession>
<dbReference type="GO" id="GO:0009236">
    <property type="term" value="P:cobalamin biosynthetic process"/>
    <property type="evidence" value="ECO:0007669"/>
    <property type="project" value="UniProtKB-KW"/>
</dbReference>
<dbReference type="SUPFAM" id="SSF52733">
    <property type="entry name" value="Nicotinate mononucleotide:5,6-dimethylbenzimidazole phosphoribosyltransferase (CobT)"/>
    <property type="match status" value="1"/>
</dbReference>
<evidence type="ECO:0000256" key="3">
    <source>
        <dbReference type="ARBA" id="ARBA00011991"/>
    </source>
</evidence>
<dbReference type="EC" id="2.4.2.21" evidence="3"/>
<dbReference type="NCBIfam" id="TIGR03160">
    <property type="entry name" value="cobT_DBIPRT"/>
    <property type="match status" value="1"/>
</dbReference>
<evidence type="ECO:0000256" key="9">
    <source>
        <dbReference type="ARBA" id="ARBA00047340"/>
    </source>
</evidence>
<evidence type="ECO:0000256" key="4">
    <source>
        <dbReference type="ARBA" id="ARBA00015486"/>
    </source>
</evidence>
<evidence type="ECO:0000256" key="2">
    <source>
        <dbReference type="ARBA" id="ARBA00007110"/>
    </source>
</evidence>
<evidence type="ECO:0000256" key="7">
    <source>
        <dbReference type="ARBA" id="ARBA00022679"/>
    </source>
</evidence>
<dbReference type="UniPathway" id="UPA00061">
    <property type="reaction ID" value="UER00516"/>
</dbReference>
<dbReference type="Pfam" id="PF02277">
    <property type="entry name" value="DBI_PRT"/>
    <property type="match status" value="1"/>
</dbReference>
<dbReference type="GO" id="GO:0008939">
    <property type="term" value="F:nicotinate-nucleotide-dimethylbenzimidazole phosphoribosyltransferase activity"/>
    <property type="evidence" value="ECO:0007669"/>
    <property type="project" value="UniProtKB-EC"/>
</dbReference>
<dbReference type="InterPro" id="IPR023195">
    <property type="entry name" value="Nict_dMeBzImd_PRibTrfase_N"/>
</dbReference>
<organism evidence="10">
    <name type="scientific">hydrothermal vent metagenome</name>
    <dbReference type="NCBI Taxonomy" id="652676"/>
    <lineage>
        <taxon>unclassified sequences</taxon>
        <taxon>metagenomes</taxon>
        <taxon>ecological metagenomes</taxon>
    </lineage>
</organism>
<comment type="catalytic activity">
    <reaction evidence="9">
        <text>5,6-dimethylbenzimidazole + nicotinate beta-D-ribonucleotide = alpha-ribazole 5'-phosphate + nicotinate + H(+)</text>
        <dbReference type="Rhea" id="RHEA:11196"/>
        <dbReference type="ChEBI" id="CHEBI:15378"/>
        <dbReference type="ChEBI" id="CHEBI:15890"/>
        <dbReference type="ChEBI" id="CHEBI:32544"/>
        <dbReference type="ChEBI" id="CHEBI:57502"/>
        <dbReference type="ChEBI" id="CHEBI:57918"/>
        <dbReference type="EC" id="2.4.2.21"/>
    </reaction>
</comment>
<evidence type="ECO:0000256" key="1">
    <source>
        <dbReference type="ARBA" id="ARBA00005049"/>
    </source>
</evidence>
<dbReference type="HAMAP" id="MF_00230">
    <property type="entry name" value="CobT"/>
    <property type="match status" value="1"/>
</dbReference>
<dbReference type="Gene3D" id="1.10.1610.10">
    <property type="match status" value="1"/>
</dbReference>
<evidence type="ECO:0000313" key="10">
    <source>
        <dbReference type="EMBL" id="CUS57849.1"/>
    </source>
</evidence>
<reference evidence="10" key="1">
    <citation type="submission" date="2015-10" db="EMBL/GenBank/DDBJ databases">
        <authorList>
            <person name="Gilbert D.G."/>
        </authorList>
    </citation>
    <scope>NUCLEOTIDE SEQUENCE</scope>
</reference>
<keyword evidence="6 10" id="KW-0328">Glycosyltransferase</keyword>
<dbReference type="InterPro" id="IPR017846">
    <property type="entry name" value="Nict_dMeBzImd_PRibTrfase_bact"/>
</dbReference>